<accession>A0ABS2MYL3</accession>
<gene>
    <name evidence="1" type="ORF">JOC48_001243</name>
</gene>
<proteinExistence type="predicted"/>
<organism evidence="1 2">
    <name type="scientific">Aquibacillus albus</name>
    <dbReference type="NCBI Taxonomy" id="1168171"/>
    <lineage>
        <taxon>Bacteria</taxon>
        <taxon>Bacillati</taxon>
        <taxon>Bacillota</taxon>
        <taxon>Bacilli</taxon>
        <taxon>Bacillales</taxon>
        <taxon>Bacillaceae</taxon>
        <taxon>Aquibacillus</taxon>
    </lineage>
</organism>
<dbReference type="SUPFAM" id="SSF52540">
    <property type="entry name" value="P-loop containing nucleoside triphosphate hydrolases"/>
    <property type="match status" value="3"/>
</dbReference>
<name>A0ABS2MYL3_9BACI</name>
<dbReference type="InterPro" id="IPR027417">
    <property type="entry name" value="P-loop_NTPase"/>
</dbReference>
<keyword evidence="2" id="KW-1185">Reference proteome</keyword>
<dbReference type="RefSeq" id="WP_204498181.1">
    <property type="nucleotide sequence ID" value="NZ_JAFBDR010000005.1"/>
</dbReference>
<evidence type="ECO:0000313" key="1">
    <source>
        <dbReference type="EMBL" id="MBM7570765.1"/>
    </source>
</evidence>
<sequence>MVGKVTNYFAGGNTAKGFYDLFDSNVQGLESVYILKGGPGTGKSSLIKKLANEWLDKGYDIELIHCSADNDSVDGLIIPVLKFGIFDGTAPHVIEPHAPGAIEQYVNLGVAWDTALLKEHKSDIVAIQKQMSGAFDTAYDLFQEGLRIHDKLEEIYIKEMDFAKANQVTNDLLDKIFLGIETNGTTGVTRHRFFGASTPEGVVDFIPNITEDLTKRYFIKGRAGTGKSTLLKKIARAAEDRGFDVEMYHCGFDPDSMDMVVVRELGVCVFDSTDPHEYFPERHGDEIVDLYEKAVNPGTDEKYEEEIADFTKRYKQRMKEGITYLQEAKALHDQLEKIYIEATDFSVVDGIFEEIHSNVLKLDEEEIE</sequence>
<protein>
    <submittedName>
        <fullName evidence="1">Cdc6-like AAA superfamily ATPase</fullName>
    </submittedName>
</protein>
<dbReference type="Gene3D" id="3.40.50.300">
    <property type="entry name" value="P-loop containing nucleotide triphosphate hydrolases"/>
    <property type="match status" value="1"/>
</dbReference>
<dbReference type="EMBL" id="JAFBDR010000005">
    <property type="protein sequence ID" value="MBM7570765.1"/>
    <property type="molecule type" value="Genomic_DNA"/>
</dbReference>
<evidence type="ECO:0000313" key="2">
    <source>
        <dbReference type="Proteomes" id="UP001296943"/>
    </source>
</evidence>
<comment type="caution">
    <text evidence="1">The sequence shown here is derived from an EMBL/GenBank/DDBJ whole genome shotgun (WGS) entry which is preliminary data.</text>
</comment>
<reference evidence="1 2" key="1">
    <citation type="submission" date="2021-01" db="EMBL/GenBank/DDBJ databases">
        <title>Genomic Encyclopedia of Type Strains, Phase IV (KMG-IV): sequencing the most valuable type-strain genomes for metagenomic binning, comparative biology and taxonomic classification.</title>
        <authorList>
            <person name="Goeker M."/>
        </authorList>
    </citation>
    <scope>NUCLEOTIDE SEQUENCE [LARGE SCALE GENOMIC DNA]</scope>
    <source>
        <strain evidence="1 2">DSM 23711</strain>
    </source>
</reference>
<dbReference type="Proteomes" id="UP001296943">
    <property type="component" value="Unassembled WGS sequence"/>
</dbReference>